<feature type="domain" description="CCHC-type" evidence="1">
    <location>
        <begin position="1"/>
        <end position="17"/>
    </location>
</feature>
<gene>
    <name evidence="2" type="ORF">AVEN_218407_1</name>
</gene>
<evidence type="ECO:0000313" key="2">
    <source>
        <dbReference type="EMBL" id="GBN79830.1"/>
    </source>
</evidence>
<sequence>MCYNCSEFFHSAKNCKCKPRCIKCGEPHETRLCPIREKIENPTCINCKESGHVASWRGCPKYPVIKTIKPISYADKLKRNLPNAEKPVKNNQENFPTLQAENPEFPDLEKKLNALKVIYETLNRFPNLIEISEKIKLAKNDLEKFNLLLQLFKVSP</sequence>
<evidence type="ECO:0000259" key="1">
    <source>
        <dbReference type="SMART" id="SM00343"/>
    </source>
</evidence>
<dbReference type="GO" id="GO:0003676">
    <property type="term" value="F:nucleic acid binding"/>
    <property type="evidence" value="ECO:0007669"/>
    <property type="project" value="InterPro"/>
</dbReference>
<proteinExistence type="predicted"/>
<evidence type="ECO:0000313" key="3">
    <source>
        <dbReference type="Proteomes" id="UP000499080"/>
    </source>
</evidence>
<reference evidence="2 3" key="1">
    <citation type="journal article" date="2019" name="Sci. Rep.">
        <title>Orb-weaving spider Araneus ventricosus genome elucidates the spidroin gene catalogue.</title>
        <authorList>
            <person name="Kono N."/>
            <person name="Nakamura H."/>
            <person name="Ohtoshi R."/>
            <person name="Moran D.A.P."/>
            <person name="Shinohara A."/>
            <person name="Yoshida Y."/>
            <person name="Fujiwara M."/>
            <person name="Mori M."/>
            <person name="Tomita M."/>
            <person name="Arakawa K."/>
        </authorList>
    </citation>
    <scope>NUCLEOTIDE SEQUENCE [LARGE SCALE GENOMIC DNA]</scope>
</reference>
<dbReference type="GO" id="GO:0008270">
    <property type="term" value="F:zinc ion binding"/>
    <property type="evidence" value="ECO:0007669"/>
    <property type="project" value="InterPro"/>
</dbReference>
<keyword evidence="3" id="KW-1185">Reference proteome</keyword>
<dbReference type="Proteomes" id="UP000499080">
    <property type="component" value="Unassembled WGS sequence"/>
</dbReference>
<feature type="domain" description="CCHC-type" evidence="1">
    <location>
        <begin position="43"/>
        <end position="61"/>
    </location>
</feature>
<accession>A0A4Y2RXW4</accession>
<protein>
    <recommendedName>
        <fullName evidence="1">CCHC-type domain-containing protein</fullName>
    </recommendedName>
</protein>
<organism evidence="2 3">
    <name type="scientific">Araneus ventricosus</name>
    <name type="common">Orbweaver spider</name>
    <name type="synonym">Epeira ventricosa</name>
    <dbReference type="NCBI Taxonomy" id="182803"/>
    <lineage>
        <taxon>Eukaryota</taxon>
        <taxon>Metazoa</taxon>
        <taxon>Ecdysozoa</taxon>
        <taxon>Arthropoda</taxon>
        <taxon>Chelicerata</taxon>
        <taxon>Arachnida</taxon>
        <taxon>Araneae</taxon>
        <taxon>Araneomorphae</taxon>
        <taxon>Entelegynae</taxon>
        <taxon>Araneoidea</taxon>
        <taxon>Araneidae</taxon>
        <taxon>Araneus</taxon>
    </lineage>
</organism>
<dbReference type="InterPro" id="IPR001878">
    <property type="entry name" value="Znf_CCHC"/>
</dbReference>
<name>A0A4Y2RXW4_ARAVE</name>
<feature type="domain" description="CCHC-type" evidence="1">
    <location>
        <begin position="20"/>
        <end position="35"/>
    </location>
</feature>
<dbReference type="OrthoDB" id="6436624at2759"/>
<comment type="caution">
    <text evidence="2">The sequence shown here is derived from an EMBL/GenBank/DDBJ whole genome shotgun (WGS) entry which is preliminary data.</text>
</comment>
<dbReference type="SMART" id="SM00343">
    <property type="entry name" value="ZnF_C2HC"/>
    <property type="match status" value="3"/>
</dbReference>
<dbReference type="EMBL" id="BGPR01018677">
    <property type="protein sequence ID" value="GBN79830.1"/>
    <property type="molecule type" value="Genomic_DNA"/>
</dbReference>
<dbReference type="AlphaFoldDB" id="A0A4Y2RXW4"/>